<protein>
    <submittedName>
        <fullName evidence="1">Uncharacterized protein</fullName>
    </submittedName>
</protein>
<gene>
    <name evidence="1" type="ORF">PVK06_035701</name>
</gene>
<name>A0ABR0NHI4_GOSAR</name>
<evidence type="ECO:0000313" key="1">
    <source>
        <dbReference type="EMBL" id="KAK5794472.1"/>
    </source>
</evidence>
<dbReference type="EMBL" id="JARKNE010000010">
    <property type="protein sequence ID" value="KAK5794472.1"/>
    <property type="molecule type" value="Genomic_DNA"/>
</dbReference>
<organism evidence="1 2">
    <name type="scientific">Gossypium arboreum</name>
    <name type="common">Tree cotton</name>
    <name type="synonym">Gossypium nanking</name>
    <dbReference type="NCBI Taxonomy" id="29729"/>
    <lineage>
        <taxon>Eukaryota</taxon>
        <taxon>Viridiplantae</taxon>
        <taxon>Streptophyta</taxon>
        <taxon>Embryophyta</taxon>
        <taxon>Tracheophyta</taxon>
        <taxon>Spermatophyta</taxon>
        <taxon>Magnoliopsida</taxon>
        <taxon>eudicotyledons</taxon>
        <taxon>Gunneridae</taxon>
        <taxon>Pentapetalae</taxon>
        <taxon>rosids</taxon>
        <taxon>malvids</taxon>
        <taxon>Malvales</taxon>
        <taxon>Malvaceae</taxon>
        <taxon>Malvoideae</taxon>
        <taxon>Gossypium</taxon>
    </lineage>
</organism>
<accession>A0ABR0NHI4</accession>
<sequence length="121" mass="13907">MLVSVSSVLQEQHENFHTTKDIMIKLEDLLRGQVALARQSATTNLMNSQHKISTPVKEHILKLMGFFVEAEDNEDELDMNTQIEIVFKSLTKEFAGFKVAYKALTLTQFMKDELILNLFMN</sequence>
<comment type="caution">
    <text evidence="1">The sequence shown here is derived from an EMBL/GenBank/DDBJ whole genome shotgun (WGS) entry which is preliminary data.</text>
</comment>
<dbReference type="Proteomes" id="UP001358586">
    <property type="component" value="Chromosome 10"/>
</dbReference>
<proteinExistence type="predicted"/>
<evidence type="ECO:0000313" key="2">
    <source>
        <dbReference type="Proteomes" id="UP001358586"/>
    </source>
</evidence>
<keyword evidence="2" id="KW-1185">Reference proteome</keyword>
<reference evidence="1 2" key="1">
    <citation type="submission" date="2023-03" db="EMBL/GenBank/DDBJ databases">
        <title>WGS of Gossypium arboreum.</title>
        <authorList>
            <person name="Yu D."/>
        </authorList>
    </citation>
    <scope>NUCLEOTIDE SEQUENCE [LARGE SCALE GENOMIC DNA]</scope>
    <source>
        <tissue evidence="1">Leaf</tissue>
    </source>
</reference>